<feature type="region of interest" description="Disordered" evidence="9">
    <location>
        <begin position="64"/>
        <end position="119"/>
    </location>
</feature>
<dbReference type="SUPFAM" id="SSF52540">
    <property type="entry name" value="P-loop containing nucleoside triphosphate hydrolases"/>
    <property type="match status" value="1"/>
</dbReference>
<dbReference type="PANTHER" id="PTHR45923:SF2">
    <property type="entry name" value="PROTEIN SEY1"/>
    <property type="match status" value="1"/>
</dbReference>
<sequence length="1416" mass="155009">MQALLAGGGDGLMLMLIDRERPRPPLLGGEGLKLSLLRRGGGGDTDRRAGDLDLDLDLEAARRRAAGGGGDRDRDRDRERDREGATATVRRRRRGTRPTAANTATRWASSALERPRPGAGAGARIVGRVTAEGAAVAGILSSVSGRRRAREGPTPLPLLLTFAGGGAAAVRQAVRGRVDGPQTSRVVPPTLFEFVPLPLPLAVHLALVLLSLLVPRSLRAGPIGFQFLFNLETFLARLFAFGLALEFEAFLQFAVERGAFDKGVGFDAEGVAHPFVGLLLRLGDLVSLMRLDSATDHRLLGEEALAESSDLGLDLVRLDAVILERDLEFEAFGFDCAFAFVLEDLLVGRARPSRGRQSDVVVCIEREAESDGAAVRAGQRAVDSQVERSESAPPLSHVSSGFEFYGSDNRCTRGANGEAGDTPLPPCLPYRANAAAARSAASSSSSSSAALVRLRLRLCRAQAAAAPRRMSTPAGRELHGQELSHSMVVDFAIFAGGFGVVGEPACGGSSYLRRCRFGSDGWSSSSAEVGVLVCLFDLGEAAAVGQQDQKIESAVFLTATPVVSARRGDTSLGSAVTACSPMDKAVDVATASPTQQQVGKLDPIAQPPLNNDEDHSAPDASVQVVDENQHFTTSLDQHMRAWNLANAGFKYDVVAVFGSQSTGKSTLLNKLFGTRFDVMTESERRQTTKGIWMSKASDSNVLVMDVEGTDGRERGEDQDFERKSALFSMAVAEVLIVNIWEHQVGLYQGANMGLLKTVFEVNLGLFLAAKQKDHARTSQDKTLLLFVIRDHIGATPLANLRATLSADLNRLWDGLSKPAGLEQTTIETFFDLDFVALPHKLLQPEKFDQQVLELRKRFVVKPDGHRDSDDNDSSNDYVFKSKYHKRIPADGISTYMRTIWDAVVSNKDLDLPTQQELLAQFRCGEIATQAFELFSSRLAAFPAAPGGTGKIDPSLGAHMRAAVAAALEVYDRDASRYHSSVYGRQRTELVGKVHAALHPLFVSHLKNLHKLVLREFRVEVENAIKVEGYDFARVVDEARRRAQRHFEEEAGKVVLEQSGWDIVEARQTLEEDMEHVAELLRKEETRKMVAVIERNIKRQMSDVVELALNTPTADMWDKVLVAFKAALAKAEEAYLKKATSFNCTDDEKDAALNLLRRRSWLALRSKINEHTAEAPMLVKLKLVFEDKFRYDAEGVPRVWKPEDDIDSIFRTAKESVLELIPLYAEIKPADPANAFELPSSAGSTGLIDPAAASADEDFDFDESLRLLSPSAQSALSTRFRREADAYYIEAKRSMVASRAQIPYWIYGVLVILGWNEFVAVLRSPVYFTMLLVIITAAYVTWTLNMTGPALAVARGVSNEVIRTVNEQIHNYFQSQSVDAHAARHHHAQREPIAVPARNATAPEEIELTEKRRDKAE</sequence>
<feature type="compositionally biased region" description="Low complexity" evidence="9">
    <location>
        <begin position="97"/>
        <end position="108"/>
    </location>
</feature>
<comment type="similarity">
    <text evidence="8">Belongs to the TRAFAC class dynamin-like GTPase superfamily. GB1/RHD3 GTPase family. RHD3 subfamily.</text>
</comment>
<dbReference type="PROSITE" id="PS51715">
    <property type="entry name" value="G_GB1_RHD3"/>
    <property type="match status" value="1"/>
</dbReference>
<proteinExistence type="inferred from homology"/>
<dbReference type="InterPro" id="IPR008803">
    <property type="entry name" value="RHD3/Sey1"/>
</dbReference>
<feature type="region of interest" description="Disordered" evidence="9">
    <location>
        <begin position="591"/>
        <end position="617"/>
    </location>
</feature>
<feature type="transmembrane region" description="Helical" evidence="10">
    <location>
        <begin position="1325"/>
        <end position="1343"/>
    </location>
</feature>
<dbReference type="Gene3D" id="3.40.50.300">
    <property type="entry name" value="P-loop containing nucleotide triphosphate hydrolases"/>
    <property type="match status" value="1"/>
</dbReference>
<evidence type="ECO:0000256" key="9">
    <source>
        <dbReference type="SAM" id="MobiDB-lite"/>
    </source>
</evidence>
<dbReference type="CDD" id="cd01851">
    <property type="entry name" value="GBP"/>
    <property type="match status" value="1"/>
</dbReference>
<evidence type="ECO:0000313" key="12">
    <source>
        <dbReference type="EMBL" id="KAG0667255.1"/>
    </source>
</evidence>
<evidence type="ECO:0000256" key="2">
    <source>
        <dbReference type="ARBA" id="ARBA00022741"/>
    </source>
</evidence>
<feature type="binding site" evidence="8">
    <location>
        <begin position="658"/>
        <end position="665"/>
    </location>
    <ligand>
        <name>GTP</name>
        <dbReference type="ChEBI" id="CHEBI:37565"/>
    </ligand>
</feature>
<evidence type="ECO:0000256" key="10">
    <source>
        <dbReference type="SAM" id="Phobius"/>
    </source>
</evidence>
<dbReference type="EMBL" id="PUHQ01000002">
    <property type="protein sequence ID" value="KAG0667255.1"/>
    <property type="molecule type" value="Genomic_DNA"/>
</dbReference>
<gene>
    <name evidence="8 12" type="primary">SEY1</name>
    <name evidence="12" type="ORF">C6P46_002667</name>
</gene>
<dbReference type="Proteomes" id="UP000777482">
    <property type="component" value="Unassembled WGS sequence"/>
</dbReference>
<keyword evidence="6 8" id="KW-0342">GTP-binding</keyword>
<feature type="region of interest" description="Disordered" evidence="9">
    <location>
        <begin position="375"/>
        <end position="401"/>
    </location>
</feature>
<keyword evidence="13" id="KW-1185">Reference proteome</keyword>
<comment type="subcellular location">
    <subcellularLocation>
        <location evidence="8">Endoplasmic reticulum membrane</location>
        <topology evidence="8">Multi-pass membrane protein</topology>
    </subcellularLocation>
    <text evidence="8">Enriched in the cortical ER. Concentrated in punctae along the ER tubules.</text>
</comment>
<keyword evidence="7 8" id="KW-0472">Membrane</keyword>
<feature type="region of interest" description="Disordered" evidence="9">
    <location>
        <begin position="1391"/>
        <end position="1416"/>
    </location>
</feature>
<accession>A0A9P7BAJ0</accession>
<feature type="topological domain" description="Lumenal" evidence="8">
    <location>
        <begin position="1322"/>
        <end position="1324"/>
    </location>
</feature>
<dbReference type="GO" id="GO:0005789">
    <property type="term" value="C:endoplasmic reticulum membrane"/>
    <property type="evidence" value="ECO:0007669"/>
    <property type="project" value="UniProtKB-SubCell"/>
</dbReference>
<dbReference type="PANTHER" id="PTHR45923">
    <property type="entry name" value="PROTEIN SEY1"/>
    <property type="match status" value="1"/>
</dbReference>
<dbReference type="InterPro" id="IPR046758">
    <property type="entry name" value="Sey1/RHD3-like_3HB"/>
</dbReference>
<keyword evidence="2 8" id="KW-0547">Nucleotide-binding</keyword>
<protein>
    <submittedName>
        <fullName evidence="12">Dynamin-like GTPase that mediates homotypic ER fusion</fullName>
    </submittedName>
</protein>
<name>A0A9P7BAJ0_RHOMI</name>
<evidence type="ECO:0000256" key="1">
    <source>
        <dbReference type="ARBA" id="ARBA00022692"/>
    </source>
</evidence>
<organism evidence="12 13">
    <name type="scientific">Rhodotorula mucilaginosa</name>
    <name type="common">Yeast</name>
    <name type="synonym">Rhodotorula rubra</name>
    <dbReference type="NCBI Taxonomy" id="5537"/>
    <lineage>
        <taxon>Eukaryota</taxon>
        <taxon>Fungi</taxon>
        <taxon>Dikarya</taxon>
        <taxon>Basidiomycota</taxon>
        <taxon>Pucciniomycotina</taxon>
        <taxon>Microbotryomycetes</taxon>
        <taxon>Sporidiobolales</taxon>
        <taxon>Sporidiobolaceae</taxon>
        <taxon>Rhodotorula</taxon>
    </lineage>
</organism>
<keyword evidence="1 8" id="KW-0812">Transmembrane</keyword>
<evidence type="ECO:0000256" key="6">
    <source>
        <dbReference type="ARBA" id="ARBA00023134"/>
    </source>
</evidence>
<dbReference type="Pfam" id="PF20428">
    <property type="entry name" value="Sey1_3HB"/>
    <property type="match status" value="1"/>
</dbReference>
<evidence type="ECO:0000256" key="8">
    <source>
        <dbReference type="HAMAP-Rule" id="MF_03109"/>
    </source>
</evidence>
<feature type="topological domain" description="Cytoplasmic" evidence="8">
    <location>
        <begin position="1346"/>
        <end position="1416"/>
    </location>
</feature>
<dbReference type="GO" id="GO:0003924">
    <property type="term" value="F:GTPase activity"/>
    <property type="evidence" value="ECO:0007669"/>
    <property type="project" value="UniProtKB-UniRule"/>
</dbReference>
<feature type="topological domain" description="Cytoplasmic" evidence="8">
    <location>
        <begin position="1"/>
        <end position="1300"/>
    </location>
</feature>
<dbReference type="Pfam" id="PF05879">
    <property type="entry name" value="RHD3_GTPase"/>
    <property type="match status" value="1"/>
</dbReference>
<evidence type="ECO:0000259" key="11">
    <source>
        <dbReference type="PROSITE" id="PS51715"/>
    </source>
</evidence>
<feature type="transmembrane region" description="Helical" evidence="10">
    <location>
        <begin position="1301"/>
        <end position="1318"/>
    </location>
</feature>
<evidence type="ECO:0000256" key="4">
    <source>
        <dbReference type="ARBA" id="ARBA00022824"/>
    </source>
</evidence>
<dbReference type="InterPro" id="IPR030386">
    <property type="entry name" value="G_GB1_RHD3_dom"/>
</dbReference>
<dbReference type="HAMAP" id="MF_03109">
    <property type="entry name" value="Sey1"/>
    <property type="match status" value="1"/>
</dbReference>
<evidence type="ECO:0000256" key="5">
    <source>
        <dbReference type="ARBA" id="ARBA00022989"/>
    </source>
</evidence>
<evidence type="ECO:0000256" key="3">
    <source>
        <dbReference type="ARBA" id="ARBA00022801"/>
    </source>
</evidence>
<dbReference type="FunFam" id="3.40.50.300:FF:000727">
    <property type="entry name" value="Protein SEY1 homolog"/>
    <property type="match status" value="1"/>
</dbReference>
<feature type="domain" description="GB1/RHD3-type G" evidence="11">
    <location>
        <begin position="648"/>
        <end position="896"/>
    </location>
</feature>
<reference evidence="12 13" key="1">
    <citation type="submission" date="2020-11" db="EMBL/GenBank/DDBJ databases">
        <title>Kefir isolates.</title>
        <authorList>
            <person name="Marcisauskas S."/>
            <person name="Kim Y."/>
            <person name="Blasche S."/>
        </authorList>
    </citation>
    <scope>NUCLEOTIDE SEQUENCE [LARGE SCALE GENOMIC DNA]</scope>
    <source>
        <strain evidence="12 13">KR</strain>
    </source>
</reference>
<dbReference type="InterPro" id="IPR027417">
    <property type="entry name" value="P-loop_NTPase"/>
</dbReference>
<keyword evidence="3 8" id="KW-0378">Hydrolase</keyword>
<feature type="region of interest" description="Disordered" evidence="9">
    <location>
        <begin position="23"/>
        <end position="50"/>
    </location>
</feature>
<dbReference type="GO" id="GO:0016320">
    <property type="term" value="P:endoplasmic reticulum membrane fusion"/>
    <property type="evidence" value="ECO:0007669"/>
    <property type="project" value="TreeGrafter"/>
</dbReference>
<dbReference type="OrthoDB" id="1597724at2759"/>
<feature type="compositionally biased region" description="Basic and acidic residues" evidence="9">
    <location>
        <begin position="1407"/>
        <end position="1416"/>
    </location>
</feature>
<comment type="caution">
    <text evidence="12">The sequence shown here is derived from an EMBL/GenBank/DDBJ whole genome shotgun (WGS) entry which is preliminary data.</text>
</comment>
<keyword evidence="5 8" id="KW-1133">Transmembrane helix</keyword>
<evidence type="ECO:0000256" key="7">
    <source>
        <dbReference type="ARBA" id="ARBA00023136"/>
    </source>
</evidence>
<keyword evidence="4 8" id="KW-0256">Endoplasmic reticulum</keyword>
<evidence type="ECO:0000313" key="13">
    <source>
        <dbReference type="Proteomes" id="UP000777482"/>
    </source>
</evidence>
<dbReference type="GO" id="GO:0005525">
    <property type="term" value="F:GTP binding"/>
    <property type="evidence" value="ECO:0007669"/>
    <property type="project" value="UniProtKB-UniRule"/>
</dbReference>
<feature type="compositionally biased region" description="Basic and acidic residues" evidence="9">
    <location>
        <begin position="70"/>
        <end position="84"/>
    </location>
</feature>